<feature type="transmembrane region" description="Helical" evidence="1">
    <location>
        <begin position="126"/>
        <end position="148"/>
    </location>
</feature>
<keyword evidence="1" id="KW-1133">Transmembrane helix</keyword>
<keyword evidence="3" id="KW-1185">Reference proteome</keyword>
<dbReference type="EMBL" id="JABELX010000004">
    <property type="protein sequence ID" value="NNH70577.1"/>
    <property type="molecule type" value="Genomic_DNA"/>
</dbReference>
<keyword evidence="1" id="KW-0472">Membrane</keyword>
<dbReference type="Proteomes" id="UP000586827">
    <property type="component" value="Unassembled WGS sequence"/>
</dbReference>
<dbReference type="AlphaFoldDB" id="A0A849C468"/>
<organism evidence="2 3">
    <name type="scientific">Nocardia uniformis</name>
    <dbReference type="NCBI Taxonomy" id="53432"/>
    <lineage>
        <taxon>Bacteria</taxon>
        <taxon>Bacillati</taxon>
        <taxon>Actinomycetota</taxon>
        <taxon>Actinomycetes</taxon>
        <taxon>Mycobacteriales</taxon>
        <taxon>Nocardiaceae</taxon>
        <taxon>Nocardia</taxon>
    </lineage>
</organism>
<name>A0A849C468_9NOCA</name>
<keyword evidence="1" id="KW-0812">Transmembrane</keyword>
<proteinExistence type="predicted"/>
<feature type="transmembrane region" description="Helical" evidence="1">
    <location>
        <begin position="91"/>
        <end position="114"/>
    </location>
</feature>
<feature type="transmembrane region" description="Helical" evidence="1">
    <location>
        <begin position="54"/>
        <end position="79"/>
    </location>
</feature>
<evidence type="ECO:0008006" key="4">
    <source>
        <dbReference type="Google" id="ProtNLM"/>
    </source>
</evidence>
<evidence type="ECO:0000313" key="3">
    <source>
        <dbReference type="Proteomes" id="UP000586827"/>
    </source>
</evidence>
<accession>A0A849C468</accession>
<gene>
    <name evidence="2" type="ORF">HLB23_12010</name>
</gene>
<comment type="caution">
    <text evidence="2">The sequence shown here is derived from an EMBL/GenBank/DDBJ whole genome shotgun (WGS) entry which is preliminary data.</text>
</comment>
<sequence length="154" mass="16112">MAMYAMIAAATYQDTGFFTPLYHIAATFIEPEAMMTSMMKAGEGSTFYFSLGPAAVGAIVHMMVGAGYGMMFGIVAVLARLRGVMLIGSGIIWGAIVFALSAWIGLPLAASLFGGGDPIRDMASMVGYPTFLVEHLLYGAALGLLLAARPSARS</sequence>
<reference evidence="2 3" key="1">
    <citation type="submission" date="2020-05" db="EMBL/GenBank/DDBJ databases">
        <title>MicrobeNet Type strains.</title>
        <authorList>
            <person name="Nicholson A.C."/>
        </authorList>
    </citation>
    <scope>NUCLEOTIDE SEQUENCE [LARGE SCALE GENOMIC DNA]</scope>
    <source>
        <strain evidence="2 3">JCM 3224</strain>
    </source>
</reference>
<protein>
    <recommendedName>
        <fullName evidence="4">DUF1440 domain-containing protein</fullName>
    </recommendedName>
</protein>
<evidence type="ECO:0000313" key="2">
    <source>
        <dbReference type="EMBL" id="NNH70577.1"/>
    </source>
</evidence>
<evidence type="ECO:0000256" key="1">
    <source>
        <dbReference type="SAM" id="Phobius"/>
    </source>
</evidence>